<name>A0A1A8QWF9_9TELE</name>
<accession>A0A1A8QWF9</accession>
<sequence>SSCSRVQLRVVELRSTERASDSAARSVMKERSLSETVRWILERAVGPVVAENHLSLAKGKFITTSVFICATQDVLTKDPTLLKKNEETKRDHQETET</sequence>
<dbReference type="AlphaFoldDB" id="A0A1A8QWF9"/>
<reference evidence="1" key="2">
    <citation type="submission" date="2016-06" db="EMBL/GenBank/DDBJ databases">
        <title>The genome of a short-lived fish provides insights into sex chromosome evolution and the genetic control of aging.</title>
        <authorList>
            <person name="Reichwald K."/>
            <person name="Felder M."/>
            <person name="Petzold A."/>
            <person name="Koch P."/>
            <person name="Groth M."/>
            <person name="Platzer M."/>
        </authorList>
    </citation>
    <scope>NUCLEOTIDE SEQUENCE</scope>
    <source>
        <tissue evidence="1">Brain</tissue>
    </source>
</reference>
<reference evidence="1" key="1">
    <citation type="submission" date="2016-05" db="EMBL/GenBank/DDBJ databases">
        <authorList>
            <person name="Lavstsen T."/>
            <person name="Jespersen J.S."/>
        </authorList>
    </citation>
    <scope>NUCLEOTIDE SEQUENCE</scope>
    <source>
        <tissue evidence="1">Brain</tissue>
    </source>
</reference>
<proteinExistence type="predicted"/>
<gene>
    <name evidence="1" type="primary">TNFRSF14</name>
</gene>
<protein>
    <submittedName>
        <fullName evidence="1">Tumor necrosis factor receptor superfamily, member 14</fullName>
    </submittedName>
</protein>
<dbReference type="EMBL" id="HAEH01013419">
    <property type="protein sequence ID" value="SBR97354.1"/>
    <property type="molecule type" value="Transcribed_RNA"/>
</dbReference>
<feature type="non-terminal residue" evidence="1">
    <location>
        <position position="1"/>
    </location>
</feature>
<evidence type="ECO:0000313" key="1">
    <source>
        <dbReference type="EMBL" id="SBR97354.1"/>
    </source>
</evidence>
<keyword evidence="1" id="KW-0675">Receptor</keyword>
<organism evidence="1">
    <name type="scientific">Nothobranchius rachovii</name>
    <name type="common">bluefin notho</name>
    <dbReference type="NCBI Taxonomy" id="451742"/>
    <lineage>
        <taxon>Eukaryota</taxon>
        <taxon>Metazoa</taxon>
        <taxon>Chordata</taxon>
        <taxon>Craniata</taxon>
        <taxon>Vertebrata</taxon>
        <taxon>Euteleostomi</taxon>
        <taxon>Actinopterygii</taxon>
        <taxon>Neopterygii</taxon>
        <taxon>Teleostei</taxon>
        <taxon>Neoteleostei</taxon>
        <taxon>Acanthomorphata</taxon>
        <taxon>Ovalentaria</taxon>
        <taxon>Atherinomorphae</taxon>
        <taxon>Cyprinodontiformes</taxon>
        <taxon>Nothobranchiidae</taxon>
        <taxon>Nothobranchius</taxon>
    </lineage>
</organism>